<dbReference type="KEGG" id="hazt:108682736"/>
<reference evidence="2" key="1">
    <citation type="submission" date="2025-08" db="UniProtKB">
        <authorList>
            <consortium name="RefSeq"/>
        </authorList>
    </citation>
    <scope>IDENTIFICATION</scope>
    <source>
        <tissue evidence="2">Whole organism</tissue>
    </source>
</reference>
<protein>
    <submittedName>
        <fullName evidence="2">Uncharacterized protein LOC108682736</fullName>
    </submittedName>
</protein>
<organism evidence="1 2">
    <name type="scientific">Hyalella azteca</name>
    <name type="common">Amphipod</name>
    <dbReference type="NCBI Taxonomy" id="294128"/>
    <lineage>
        <taxon>Eukaryota</taxon>
        <taxon>Metazoa</taxon>
        <taxon>Ecdysozoa</taxon>
        <taxon>Arthropoda</taxon>
        <taxon>Crustacea</taxon>
        <taxon>Multicrustacea</taxon>
        <taxon>Malacostraca</taxon>
        <taxon>Eumalacostraca</taxon>
        <taxon>Peracarida</taxon>
        <taxon>Amphipoda</taxon>
        <taxon>Senticaudata</taxon>
        <taxon>Talitrida</taxon>
        <taxon>Talitroidea</taxon>
        <taxon>Hyalellidae</taxon>
        <taxon>Hyalella</taxon>
    </lineage>
</organism>
<dbReference type="AlphaFoldDB" id="A0A8B7PQA9"/>
<dbReference type="Proteomes" id="UP000694843">
    <property type="component" value="Unplaced"/>
</dbReference>
<dbReference type="RefSeq" id="XP_018027462.1">
    <property type="nucleotide sequence ID" value="XM_018171973.2"/>
</dbReference>
<name>A0A8B7PQA9_HYAAZ</name>
<sequence>MIAATDFADCARKAALEDAAGFKFDGDQCILHPQLKASVCRCRFASWLPSKTYLKQEYIVSGPIDPLVDDPRKLNIIALHAYQEIKISTNFVHDFPDPNLDPSSNLRLPPAPGKSTVEKTEGIAFVFVQAATDFDYCMTADPCGFIVQEPIERIAPAPIILR</sequence>
<gene>
    <name evidence="2" type="primary">LOC108682736</name>
</gene>
<evidence type="ECO:0000313" key="1">
    <source>
        <dbReference type="Proteomes" id="UP000694843"/>
    </source>
</evidence>
<keyword evidence="1" id="KW-1185">Reference proteome</keyword>
<proteinExistence type="predicted"/>
<evidence type="ECO:0000313" key="2">
    <source>
        <dbReference type="RefSeq" id="XP_018027462.1"/>
    </source>
</evidence>
<dbReference type="GeneID" id="108682736"/>
<accession>A0A8B7PQA9</accession>